<dbReference type="EMBL" id="JADIKD010000010">
    <property type="protein sequence ID" value="MFK2917628.1"/>
    <property type="molecule type" value="Genomic_DNA"/>
</dbReference>
<sequence length="298" mass="32991">MAKHDPQWNLYRSFLAVMSEGSLSAAARGLAMTQPSLGRHIRELETALGVDLFARSPQGLVPTDMAYALLPHAQAMAAATAALRRAATAQDGKTRGVVRVTASEIISVEVLPSMLAAFRKAQPEVVIELSVTNQPEDLLRKDADIAVRMARPTQQALVTRHIGRIELGAYAHKRYLRAHGQPETVEALREHSLIGFDQETPYIRSLRPKDLPYTRELFALRTDNDLAALAAIRAGYGIGFCQVPLAAREPQLVRLLPEKLALGMDTWVVMHEDMRRHLAVRKLFDHLATALIDYANSH</sequence>
<keyword evidence="3" id="KW-0238">DNA-binding</keyword>
<gene>
    <name evidence="6" type="ORF">ISS97_10190</name>
</gene>
<organism evidence="6 7">
    <name type="scientific">Dyella koreensis</name>
    <dbReference type="NCBI Taxonomy" id="311235"/>
    <lineage>
        <taxon>Bacteria</taxon>
        <taxon>Pseudomonadati</taxon>
        <taxon>Pseudomonadota</taxon>
        <taxon>Gammaproteobacteria</taxon>
        <taxon>Lysobacterales</taxon>
        <taxon>Rhodanobacteraceae</taxon>
        <taxon>Dyella</taxon>
    </lineage>
</organism>
<dbReference type="Gene3D" id="1.10.10.10">
    <property type="entry name" value="Winged helix-like DNA-binding domain superfamily/Winged helix DNA-binding domain"/>
    <property type="match status" value="1"/>
</dbReference>
<dbReference type="Proteomes" id="UP001620408">
    <property type="component" value="Unassembled WGS sequence"/>
</dbReference>
<dbReference type="Pfam" id="PF00126">
    <property type="entry name" value="HTH_1"/>
    <property type="match status" value="1"/>
</dbReference>
<evidence type="ECO:0000256" key="4">
    <source>
        <dbReference type="ARBA" id="ARBA00023163"/>
    </source>
</evidence>
<dbReference type="InterPro" id="IPR005119">
    <property type="entry name" value="LysR_subst-bd"/>
</dbReference>
<name>A0ABW8K780_9GAMM</name>
<protein>
    <submittedName>
        <fullName evidence="6">LysR family transcriptional regulator</fullName>
    </submittedName>
</protein>
<dbReference type="SUPFAM" id="SSF46785">
    <property type="entry name" value="Winged helix' DNA-binding domain"/>
    <property type="match status" value="1"/>
</dbReference>
<comment type="caution">
    <text evidence="6">The sequence shown here is derived from an EMBL/GenBank/DDBJ whole genome shotgun (WGS) entry which is preliminary data.</text>
</comment>
<evidence type="ECO:0000256" key="1">
    <source>
        <dbReference type="ARBA" id="ARBA00009437"/>
    </source>
</evidence>
<dbReference type="Pfam" id="PF03466">
    <property type="entry name" value="LysR_substrate"/>
    <property type="match status" value="1"/>
</dbReference>
<dbReference type="PROSITE" id="PS50931">
    <property type="entry name" value="HTH_LYSR"/>
    <property type="match status" value="1"/>
</dbReference>
<dbReference type="InterPro" id="IPR000847">
    <property type="entry name" value="LysR_HTH_N"/>
</dbReference>
<evidence type="ECO:0000313" key="6">
    <source>
        <dbReference type="EMBL" id="MFK2917628.1"/>
    </source>
</evidence>
<dbReference type="SUPFAM" id="SSF53850">
    <property type="entry name" value="Periplasmic binding protein-like II"/>
    <property type="match status" value="1"/>
</dbReference>
<accession>A0ABW8K780</accession>
<reference evidence="6 7" key="1">
    <citation type="submission" date="2020-10" db="EMBL/GenBank/DDBJ databases">
        <title>Phylogeny of dyella-like bacteria.</title>
        <authorList>
            <person name="Fu J."/>
        </authorList>
    </citation>
    <scope>NUCLEOTIDE SEQUENCE [LARGE SCALE GENOMIC DNA]</scope>
    <source>
        <strain evidence="6 7">BB4</strain>
    </source>
</reference>
<proteinExistence type="inferred from homology"/>
<keyword evidence="4" id="KW-0804">Transcription</keyword>
<dbReference type="InterPro" id="IPR036390">
    <property type="entry name" value="WH_DNA-bd_sf"/>
</dbReference>
<keyword evidence="7" id="KW-1185">Reference proteome</keyword>
<dbReference type="RefSeq" id="WP_379986798.1">
    <property type="nucleotide sequence ID" value="NZ_JADIKD010000010.1"/>
</dbReference>
<feature type="domain" description="HTH lysR-type" evidence="5">
    <location>
        <begin position="6"/>
        <end position="63"/>
    </location>
</feature>
<dbReference type="PRINTS" id="PR00039">
    <property type="entry name" value="HTHLYSR"/>
</dbReference>
<dbReference type="PANTHER" id="PTHR30537">
    <property type="entry name" value="HTH-TYPE TRANSCRIPTIONAL REGULATOR"/>
    <property type="match status" value="1"/>
</dbReference>
<evidence type="ECO:0000256" key="2">
    <source>
        <dbReference type="ARBA" id="ARBA00023015"/>
    </source>
</evidence>
<keyword evidence="2" id="KW-0805">Transcription regulation</keyword>
<dbReference type="InterPro" id="IPR036388">
    <property type="entry name" value="WH-like_DNA-bd_sf"/>
</dbReference>
<evidence type="ECO:0000256" key="3">
    <source>
        <dbReference type="ARBA" id="ARBA00023125"/>
    </source>
</evidence>
<evidence type="ECO:0000259" key="5">
    <source>
        <dbReference type="PROSITE" id="PS50931"/>
    </source>
</evidence>
<dbReference type="Gene3D" id="3.40.190.290">
    <property type="match status" value="1"/>
</dbReference>
<evidence type="ECO:0000313" key="7">
    <source>
        <dbReference type="Proteomes" id="UP001620408"/>
    </source>
</evidence>
<dbReference type="InterPro" id="IPR058163">
    <property type="entry name" value="LysR-type_TF_proteobact-type"/>
</dbReference>
<comment type="similarity">
    <text evidence="1">Belongs to the LysR transcriptional regulatory family.</text>
</comment>
<dbReference type="PANTHER" id="PTHR30537:SF3">
    <property type="entry name" value="TRANSCRIPTIONAL REGULATORY PROTEIN"/>
    <property type="match status" value="1"/>
</dbReference>